<dbReference type="PRINTS" id="PR01469">
    <property type="entry name" value="CARBMTKINASE"/>
</dbReference>
<dbReference type="GO" id="GO:0008804">
    <property type="term" value="F:carbamate kinase activity"/>
    <property type="evidence" value="ECO:0007669"/>
    <property type="project" value="InterPro"/>
</dbReference>
<gene>
    <name evidence="5" type="ORF">HTAM1171_LOCUS10515</name>
</gene>
<evidence type="ECO:0000256" key="1">
    <source>
        <dbReference type="ARBA" id="ARBA00011066"/>
    </source>
</evidence>
<sequence>MTTAMISCRQGLTLLFGRGAGLRQLSRTMSSAIHNKQHLVIALGGNALLKRGDPLTVENQRKNIADGVSSLLPILKENTVTIVHGNGPQVGLLALQGAAFQKESGVVPMRLDVLDAETEGMIGYLIEQEVDAQIGRGRGMVTVLSQIIVDQADPAFHNPTKFIGPVYTEEEAKKVDGVVKRDGDYFRKVVPSPLPIRLIDQQMAALRLLTDNDCIVVCAGGGGIPVIENNKSGRLEGVEAVIDKDHAAAMLGINLNANGLMILTDVNAVATDYNTPEIKWIKSVSPEQLETMMKYFPPGSMGPKVEAAINFVKKSKGWCTIGSLKEADKMISKKAGTLITNEYGPNHVKYF</sequence>
<dbReference type="PANTHER" id="PTHR30409:SF1">
    <property type="entry name" value="CARBAMATE KINASE-RELATED"/>
    <property type="match status" value="1"/>
</dbReference>
<dbReference type="InterPro" id="IPR003964">
    <property type="entry name" value="Carb_kinase"/>
</dbReference>
<dbReference type="CDD" id="cd04235">
    <property type="entry name" value="AAK_CK"/>
    <property type="match status" value="1"/>
</dbReference>
<accession>A0A7S2N0D2</accession>
<proteinExistence type="inferred from homology"/>
<dbReference type="GO" id="GO:0005829">
    <property type="term" value="C:cytosol"/>
    <property type="evidence" value="ECO:0007669"/>
    <property type="project" value="TreeGrafter"/>
</dbReference>
<dbReference type="InterPro" id="IPR036393">
    <property type="entry name" value="AceGlu_kinase-like_sf"/>
</dbReference>
<evidence type="ECO:0000259" key="4">
    <source>
        <dbReference type="Pfam" id="PF00696"/>
    </source>
</evidence>
<dbReference type="NCBIfam" id="NF009008">
    <property type="entry name" value="PRK12354.1"/>
    <property type="match status" value="1"/>
</dbReference>
<dbReference type="PIRSF" id="PIRSF000723">
    <property type="entry name" value="Carbamate_kin"/>
    <property type="match status" value="1"/>
</dbReference>
<keyword evidence="3" id="KW-0418">Kinase</keyword>
<dbReference type="SUPFAM" id="SSF53633">
    <property type="entry name" value="Carbamate kinase-like"/>
    <property type="match status" value="1"/>
</dbReference>
<dbReference type="InterPro" id="IPR001048">
    <property type="entry name" value="Asp/Glu/Uridylate_kinase"/>
</dbReference>
<evidence type="ECO:0000256" key="3">
    <source>
        <dbReference type="ARBA" id="ARBA00022777"/>
    </source>
</evidence>
<organism evidence="5">
    <name type="scientific">Helicotheca tamesis</name>
    <dbReference type="NCBI Taxonomy" id="374047"/>
    <lineage>
        <taxon>Eukaryota</taxon>
        <taxon>Sar</taxon>
        <taxon>Stramenopiles</taxon>
        <taxon>Ochrophyta</taxon>
        <taxon>Bacillariophyta</taxon>
        <taxon>Mediophyceae</taxon>
        <taxon>Lithodesmiophycidae</taxon>
        <taxon>Lithodesmiales</taxon>
        <taxon>Lithodesmiaceae</taxon>
        <taxon>Helicotheca</taxon>
    </lineage>
</organism>
<feature type="domain" description="Aspartate/glutamate/uridylate kinase" evidence="4">
    <location>
        <begin position="39"/>
        <end position="316"/>
    </location>
</feature>
<dbReference type="PANTHER" id="PTHR30409">
    <property type="entry name" value="CARBAMATE KINASE"/>
    <property type="match status" value="1"/>
</dbReference>
<evidence type="ECO:0000256" key="2">
    <source>
        <dbReference type="ARBA" id="ARBA00022679"/>
    </source>
</evidence>
<comment type="similarity">
    <text evidence="1">Belongs to the carbamate kinase family.</text>
</comment>
<protein>
    <recommendedName>
        <fullName evidence="4">Aspartate/glutamate/uridylate kinase domain-containing protein</fullName>
    </recommendedName>
</protein>
<keyword evidence="2" id="KW-0808">Transferase</keyword>
<dbReference type="EMBL" id="HBGV01017101">
    <property type="protein sequence ID" value="CAD9512449.1"/>
    <property type="molecule type" value="Transcribed_RNA"/>
</dbReference>
<evidence type="ECO:0000313" key="5">
    <source>
        <dbReference type="EMBL" id="CAD9512449.1"/>
    </source>
</evidence>
<dbReference type="GO" id="GO:0019546">
    <property type="term" value="P:L-arginine deiminase pathway"/>
    <property type="evidence" value="ECO:0007669"/>
    <property type="project" value="TreeGrafter"/>
</dbReference>
<dbReference type="FunFam" id="3.40.1160.10:FF:000007">
    <property type="entry name" value="Carbamate kinase"/>
    <property type="match status" value="1"/>
</dbReference>
<reference evidence="5" key="1">
    <citation type="submission" date="2021-01" db="EMBL/GenBank/DDBJ databases">
        <authorList>
            <person name="Corre E."/>
            <person name="Pelletier E."/>
            <person name="Niang G."/>
            <person name="Scheremetjew M."/>
            <person name="Finn R."/>
            <person name="Kale V."/>
            <person name="Holt S."/>
            <person name="Cochrane G."/>
            <person name="Meng A."/>
            <person name="Brown T."/>
            <person name="Cohen L."/>
        </authorList>
    </citation>
    <scope>NUCLEOTIDE SEQUENCE</scope>
    <source>
        <strain evidence="5">CCMP826</strain>
    </source>
</reference>
<dbReference type="Gene3D" id="3.40.1160.10">
    <property type="entry name" value="Acetylglutamate kinase-like"/>
    <property type="match status" value="1"/>
</dbReference>
<dbReference type="Pfam" id="PF00696">
    <property type="entry name" value="AA_kinase"/>
    <property type="match status" value="1"/>
</dbReference>
<dbReference type="AlphaFoldDB" id="A0A7S2N0D2"/>
<name>A0A7S2N0D2_9STRA</name>